<comment type="caution">
    <text evidence="2">The sequence shown here is derived from an EMBL/GenBank/DDBJ whole genome shotgun (WGS) entry which is preliminary data.</text>
</comment>
<accession>A0ABS4Z5A8</accession>
<gene>
    <name evidence="2" type="ORF">JOF54_000862</name>
</gene>
<reference evidence="2 3" key="1">
    <citation type="submission" date="2021-03" db="EMBL/GenBank/DDBJ databases">
        <title>Sequencing the genomes of 1000 actinobacteria strains.</title>
        <authorList>
            <person name="Klenk H.-P."/>
        </authorList>
    </citation>
    <scope>NUCLEOTIDE SEQUENCE [LARGE SCALE GENOMIC DNA]</scope>
    <source>
        <strain evidence="2 3">DSM 12936</strain>
    </source>
</reference>
<dbReference type="RefSeq" id="WP_210053314.1">
    <property type="nucleotide sequence ID" value="NZ_BAAAMH010000027.1"/>
</dbReference>
<evidence type="ECO:0000313" key="2">
    <source>
        <dbReference type="EMBL" id="MBP2415940.1"/>
    </source>
</evidence>
<feature type="region of interest" description="Disordered" evidence="1">
    <location>
        <begin position="26"/>
        <end position="73"/>
    </location>
</feature>
<dbReference type="EMBL" id="JAGIOB010000001">
    <property type="protein sequence ID" value="MBP2415940.1"/>
    <property type="molecule type" value="Genomic_DNA"/>
</dbReference>
<evidence type="ECO:0000313" key="3">
    <source>
        <dbReference type="Proteomes" id="UP000758168"/>
    </source>
</evidence>
<sequence length="73" mass="7898">MTDTSGPARDDVQDDERVAERAHLLPEEIAAGSDDPTAQAQQILSESDERTDDPEGTQQVLPQAYESDAGNSR</sequence>
<feature type="compositionally biased region" description="Polar residues" evidence="1">
    <location>
        <begin position="36"/>
        <end position="45"/>
    </location>
</feature>
<proteinExistence type="predicted"/>
<keyword evidence="3" id="KW-1185">Reference proteome</keyword>
<protein>
    <submittedName>
        <fullName evidence="2">Uncharacterized protein</fullName>
    </submittedName>
</protein>
<evidence type="ECO:0000256" key="1">
    <source>
        <dbReference type="SAM" id="MobiDB-lite"/>
    </source>
</evidence>
<name>A0ABS4Z5A8_9ACTN</name>
<organism evidence="2 3">
    <name type="scientific">Microlunatus capsulatus</name>
    <dbReference type="NCBI Taxonomy" id="99117"/>
    <lineage>
        <taxon>Bacteria</taxon>
        <taxon>Bacillati</taxon>
        <taxon>Actinomycetota</taxon>
        <taxon>Actinomycetes</taxon>
        <taxon>Propionibacteriales</taxon>
        <taxon>Propionibacteriaceae</taxon>
        <taxon>Microlunatus</taxon>
    </lineage>
</organism>
<dbReference type="Proteomes" id="UP000758168">
    <property type="component" value="Unassembled WGS sequence"/>
</dbReference>